<feature type="domain" description="ABC3 transporter permease C-terminal" evidence="11">
    <location>
        <begin position="469"/>
        <end position="580"/>
    </location>
</feature>
<keyword evidence="5 8" id="KW-0472">Membrane</keyword>
<evidence type="ECO:0000256" key="3">
    <source>
        <dbReference type="ARBA" id="ARBA00022692"/>
    </source>
</evidence>
<evidence type="ECO:0000256" key="7">
    <source>
        <dbReference type="SAM" id="Coils"/>
    </source>
</evidence>
<keyword evidence="4 8" id="KW-1133">Transmembrane helix</keyword>
<evidence type="ECO:0000259" key="10">
    <source>
        <dbReference type="Pfam" id="PF02371"/>
    </source>
</evidence>
<proteinExistence type="inferred from homology"/>
<feature type="transmembrane region" description="Helical" evidence="8">
    <location>
        <begin position="511"/>
        <end position="544"/>
    </location>
</feature>
<evidence type="ECO:0000256" key="6">
    <source>
        <dbReference type="ARBA" id="ARBA00038076"/>
    </source>
</evidence>
<evidence type="ECO:0000256" key="5">
    <source>
        <dbReference type="ARBA" id="ARBA00023136"/>
    </source>
</evidence>
<sequence>MKYTQNEKILQVTEDTLIAGVDIAKESHYARAFDYRGVEYGKYLRFENNREGMTEFLNWAKDLMERHKKNKLIVGMEPTGQYWLCFAQYLKDNNIKVVLVNPFHVKRSKELDDNSPTKSDKKDPKTIAMLVKDGRYVEPIIPEGVYAELRVAMDIKDRLNKQIGMIRNQITRWIDIYFPEFNTVFSDWEGKAALITLKEIPTPEKIAEKSAGEILSIWKKEVQRGVGKKRAIKLIETAKESVGKKQGIKMAEYEIKTLIEQYEFLKKQIEEVEKKIEELIVEIPGVKELLEIKGIGINTVAGFIAEVGDIEKYEHPKQIQKLGGLNLVENSSGKHKGETTISKRGREGETTGSIITVKTASGAINNFKIIGVIKFDNGFLSGIVNSDDFPVTLFIPLTTLQNISGTGNKVDVLYFSTTKKENLKQISDKIIKILELNHNNKDKYIAQTMKDIQNIINNVLSVVSSVLLVIAAITLIVGGIGIVNILLVSVTERTREIGIKKALGAQKKDIIMQFLAESIILTGIGGVIGIIFGILAGMIISHLIKIPPTVNFKVVIMAFLGSIVLGIIFGVYPAKKAADLDPIEALRYE</sequence>
<feature type="transmembrane region" description="Helical" evidence="8">
    <location>
        <begin position="550"/>
        <end position="572"/>
    </location>
</feature>
<evidence type="ECO:0000313" key="13">
    <source>
        <dbReference type="Proteomes" id="UP000029669"/>
    </source>
</evidence>
<dbReference type="InterPro" id="IPR047650">
    <property type="entry name" value="Transpos_IS110"/>
</dbReference>
<dbReference type="AlphaFoldDB" id="A0A097AP30"/>
<reference evidence="13" key="1">
    <citation type="journal article" date="2015" name="Genome Announc.">
        <title>Whole-Genome Sequences of 80 Environmental and Clinical Isolates of Burkholderia pseudomallei.</title>
        <authorList>
            <person name="Johnson S.L."/>
            <person name="Baker A.L."/>
            <person name="Chain P.S."/>
            <person name="Currie B.J."/>
            <person name="Daligault H.E."/>
            <person name="Davenport K.W."/>
            <person name="Davis C.B."/>
            <person name="Inglis T.J."/>
            <person name="Kaestli M."/>
            <person name="Koren S."/>
            <person name="Mayo M."/>
            <person name="Merritt A.J."/>
            <person name="Price E.P."/>
            <person name="Sarovich D.S."/>
            <person name="Warner J."/>
            <person name="Rosovitz M.J."/>
        </authorList>
    </citation>
    <scope>NUCLEOTIDE SEQUENCE [LARGE SCALE GENOMIC DNA]</scope>
    <source>
        <strain evidence="13">DSM 2030</strain>
    </source>
</reference>
<keyword evidence="7" id="KW-0175">Coiled coil</keyword>
<dbReference type="InterPro" id="IPR050250">
    <property type="entry name" value="Macrolide_Exporter_MacB"/>
</dbReference>
<dbReference type="Pfam" id="PF02687">
    <property type="entry name" value="FtsX"/>
    <property type="match status" value="1"/>
</dbReference>
<comment type="subcellular location">
    <subcellularLocation>
        <location evidence="1">Cell membrane</location>
        <topology evidence="1">Multi-pass membrane protein</topology>
    </subcellularLocation>
</comment>
<dbReference type="InterPro" id="IPR003346">
    <property type="entry name" value="Transposase_20"/>
</dbReference>
<dbReference type="Pfam" id="PF01548">
    <property type="entry name" value="DEDD_Tnp_IS110"/>
    <property type="match status" value="1"/>
</dbReference>
<dbReference type="KEGG" id="tki:TKV_c03900"/>
<feature type="domain" description="Transposase IS110-like N-terminal" evidence="9">
    <location>
        <begin position="19"/>
        <end position="179"/>
    </location>
</feature>
<dbReference type="STRING" id="2325.TKV_c03900"/>
<feature type="coiled-coil region" evidence="7">
    <location>
        <begin position="248"/>
        <end position="289"/>
    </location>
</feature>
<evidence type="ECO:0000256" key="8">
    <source>
        <dbReference type="SAM" id="Phobius"/>
    </source>
</evidence>
<dbReference type="HOGENOM" id="CLU_463030_0_0_9"/>
<dbReference type="GO" id="GO:0022857">
    <property type="term" value="F:transmembrane transporter activity"/>
    <property type="evidence" value="ECO:0007669"/>
    <property type="project" value="TreeGrafter"/>
</dbReference>
<dbReference type="EMBL" id="CP009170">
    <property type="protein sequence ID" value="AIS51594.1"/>
    <property type="molecule type" value="Genomic_DNA"/>
</dbReference>
<protein>
    <submittedName>
        <fullName evidence="12">Transposase IS116/IS110/IS902 family protein</fullName>
    </submittedName>
</protein>
<dbReference type="eggNOG" id="COG3547">
    <property type="taxonomic scope" value="Bacteria"/>
</dbReference>
<name>A0A097AP30_THEKI</name>
<evidence type="ECO:0000256" key="1">
    <source>
        <dbReference type="ARBA" id="ARBA00004651"/>
    </source>
</evidence>
<evidence type="ECO:0000256" key="4">
    <source>
        <dbReference type="ARBA" id="ARBA00022989"/>
    </source>
</evidence>
<dbReference type="NCBIfam" id="NF033542">
    <property type="entry name" value="transpos_IS110"/>
    <property type="match status" value="1"/>
</dbReference>
<accession>A0A097AP30</accession>
<dbReference type="eggNOG" id="COG0577">
    <property type="taxonomic scope" value="Bacteria"/>
</dbReference>
<keyword evidence="3 8" id="KW-0812">Transmembrane</keyword>
<comment type="similarity">
    <text evidence="6">Belongs to the ABC-4 integral membrane protein family.</text>
</comment>
<dbReference type="PANTHER" id="PTHR30572:SF4">
    <property type="entry name" value="ABC TRANSPORTER PERMEASE YTRF"/>
    <property type="match status" value="1"/>
</dbReference>
<evidence type="ECO:0000313" key="12">
    <source>
        <dbReference type="EMBL" id="AIS51594.1"/>
    </source>
</evidence>
<dbReference type="InterPro" id="IPR003838">
    <property type="entry name" value="ABC3_permease_C"/>
</dbReference>
<evidence type="ECO:0000259" key="9">
    <source>
        <dbReference type="Pfam" id="PF01548"/>
    </source>
</evidence>
<feature type="transmembrane region" description="Helical" evidence="8">
    <location>
        <begin position="466"/>
        <end position="490"/>
    </location>
</feature>
<dbReference type="PANTHER" id="PTHR30572">
    <property type="entry name" value="MEMBRANE COMPONENT OF TRANSPORTER-RELATED"/>
    <property type="match status" value="1"/>
</dbReference>
<dbReference type="Pfam" id="PF02371">
    <property type="entry name" value="Transposase_20"/>
    <property type="match status" value="1"/>
</dbReference>
<keyword evidence="2" id="KW-1003">Cell membrane</keyword>
<feature type="domain" description="Transposase IS116/IS110/IS902 C-terminal" evidence="10">
    <location>
        <begin position="288"/>
        <end position="346"/>
    </location>
</feature>
<dbReference type="GO" id="GO:0003677">
    <property type="term" value="F:DNA binding"/>
    <property type="evidence" value="ECO:0007669"/>
    <property type="project" value="InterPro"/>
</dbReference>
<keyword evidence="13" id="KW-1185">Reference proteome</keyword>
<gene>
    <name evidence="12" type="ORF">TKV_c03900</name>
</gene>
<dbReference type="InterPro" id="IPR002525">
    <property type="entry name" value="Transp_IS110-like_N"/>
</dbReference>
<organism evidence="12 13">
    <name type="scientific">Thermoanaerobacter kivui</name>
    <name type="common">Acetogenium kivui</name>
    <dbReference type="NCBI Taxonomy" id="2325"/>
    <lineage>
        <taxon>Bacteria</taxon>
        <taxon>Bacillati</taxon>
        <taxon>Bacillota</taxon>
        <taxon>Clostridia</taxon>
        <taxon>Thermoanaerobacterales</taxon>
        <taxon>Thermoanaerobacteraceae</taxon>
        <taxon>Thermoanaerobacter</taxon>
    </lineage>
</organism>
<evidence type="ECO:0000259" key="11">
    <source>
        <dbReference type="Pfam" id="PF02687"/>
    </source>
</evidence>
<dbReference type="GO" id="GO:0004803">
    <property type="term" value="F:transposase activity"/>
    <property type="evidence" value="ECO:0007669"/>
    <property type="project" value="InterPro"/>
</dbReference>
<dbReference type="Proteomes" id="UP000029669">
    <property type="component" value="Chromosome"/>
</dbReference>
<dbReference type="GO" id="GO:0005886">
    <property type="term" value="C:plasma membrane"/>
    <property type="evidence" value="ECO:0007669"/>
    <property type="project" value="UniProtKB-SubCell"/>
</dbReference>
<dbReference type="GO" id="GO:0006313">
    <property type="term" value="P:DNA transposition"/>
    <property type="evidence" value="ECO:0007669"/>
    <property type="project" value="InterPro"/>
</dbReference>
<dbReference type="OrthoDB" id="9811278at2"/>
<evidence type="ECO:0000256" key="2">
    <source>
        <dbReference type="ARBA" id="ARBA00022475"/>
    </source>
</evidence>